<evidence type="ECO:0000313" key="2">
    <source>
        <dbReference type="Proteomes" id="UP000176902"/>
    </source>
</evidence>
<proteinExistence type="predicted"/>
<gene>
    <name evidence="1" type="ORF">A3C59_05035</name>
</gene>
<sequence>MLQPEMLQPEYQDGLPLAVALENQLGVNRFDSAQSMTVSTRLVMLMIRLGRLIKDPETYIGVSLRKSPLHPELELHTGILFNSPQVMIKNEQVVVEAFQELVYGETGKIPAKKELPVIVQDIAIISYHPSLEVDRVFQQEASRIGGEFHHLESLKPYQYLLKPTDVAIQDGLKHRSKAKKGS</sequence>
<name>A0A1F5JYS6_9BACT</name>
<comment type="caution">
    <text evidence="1">The sequence shown here is derived from an EMBL/GenBank/DDBJ whole genome shotgun (WGS) entry which is preliminary data.</text>
</comment>
<evidence type="ECO:0000313" key="1">
    <source>
        <dbReference type="EMBL" id="OGE33763.1"/>
    </source>
</evidence>
<reference evidence="1 2" key="1">
    <citation type="journal article" date="2016" name="Nat. Commun.">
        <title>Thousands of microbial genomes shed light on interconnected biogeochemical processes in an aquifer system.</title>
        <authorList>
            <person name="Anantharaman K."/>
            <person name="Brown C.T."/>
            <person name="Hug L.A."/>
            <person name="Sharon I."/>
            <person name="Castelle C.J."/>
            <person name="Probst A.J."/>
            <person name="Thomas B.C."/>
            <person name="Singh A."/>
            <person name="Wilkins M.J."/>
            <person name="Karaoz U."/>
            <person name="Brodie E.L."/>
            <person name="Williams K.H."/>
            <person name="Hubbard S.S."/>
            <person name="Banfield J.F."/>
        </authorList>
    </citation>
    <scope>NUCLEOTIDE SEQUENCE [LARGE SCALE GENOMIC DNA]</scope>
</reference>
<accession>A0A1F5JYS6</accession>
<dbReference type="STRING" id="1797768.A3C59_05035"/>
<organism evidence="1 2">
    <name type="scientific">Candidatus Daviesbacteria bacterium RIFCSPHIGHO2_02_FULL_36_13</name>
    <dbReference type="NCBI Taxonomy" id="1797768"/>
    <lineage>
        <taxon>Bacteria</taxon>
        <taxon>Candidatus Daviesiibacteriota</taxon>
    </lineage>
</organism>
<dbReference type="AlphaFoldDB" id="A0A1F5JYS6"/>
<dbReference type="EMBL" id="MFCV01000006">
    <property type="protein sequence ID" value="OGE33763.1"/>
    <property type="molecule type" value="Genomic_DNA"/>
</dbReference>
<protein>
    <submittedName>
        <fullName evidence="1">Uncharacterized protein</fullName>
    </submittedName>
</protein>
<dbReference type="Proteomes" id="UP000176902">
    <property type="component" value="Unassembled WGS sequence"/>
</dbReference>